<feature type="region of interest" description="Disordered" evidence="1">
    <location>
        <begin position="205"/>
        <end position="232"/>
    </location>
</feature>
<keyword evidence="3" id="KW-1185">Reference proteome</keyword>
<evidence type="ECO:0000313" key="2">
    <source>
        <dbReference type="EMBL" id="KAH7118480.1"/>
    </source>
</evidence>
<evidence type="ECO:0000256" key="1">
    <source>
        <dbReference type="SAM" id="MobiDB-lite"/>
    </source>
</evidence>
<protein>
    <submittedName>
        <fullName evidence="2">Uncharacterized protein</fullName>
    </submittedName>
</protein>
<dbReference type="Proteomes" id="UP000738349">
    <property type="component" value="Unassembled WGS sequence"/>
</dbReference>
<sequence length="289" mass="31326">MDLISGFNWSNNLQDLLHNQGVADPWQQAYSPMKLDQAVDSAHMARLNRGVYGGQGCRHSMKVVGAAPAPLLWLASPKTTATITATSTAPSPTTMDRTFSESSATACEAASQGPYAMTRRAPQLVVATPSLVKQWIAERPKSPPSPVLRPIPLPELLRWTAGEVVRHFKCTPQERPFVGEWTEAKGSRTHTIRILSDLCAVAQRERTKSSVRRPERDADASRPEGHRGRPTGSLACAYQQALDGRCTTGTTMTTMTTAAATTNTATSKWLDLAGDVLSKCINANLGRPF</sequence>
<comment type="caution">
    <text evidence="2">The sequence shown here is derived from an EMBL/GenBank/DDBJ whole genome shotgun (WGS) entry which is preliminary data.</text>
</comment>
<reference evidence="2" key="1">
    <citation type="journal article" date="2021" name="Nat. Commun.">
        <title>Genetic determinants of endophytism in the Arabidopsis root mycobiome.</title>
        <authorList>
            <person name="Mesny F."/>
            <person name="Miyauchi S."/>
            <person name="Thiergart T."/>
            <person name="Pickel B."/>
            <person name="Atanasova L."/>
            <person name="Karlsson M."/>
            <person name="Huettel B."/>
            <person name="Barry K.W."/>
            <person name="Haridas S."/>
            <person name="Chen C."/>
            <person name="Bauer D."/>
            <person name="Andreopoulos W."/>
            <person name="Pangilinan J."/>
            <person name="LaButti K."/>
            <person name="Riley R."/>
            <person name="Lipzen A."/>
            <person name="Clum A."/>
            <person name="Drula E."/>
            <person name="Henrissat B."/>
            <person name="Kohler A."/>
            <person name="Grigoriev I.V."/>
            <person name="Martin F.M."/>
            <person name="Hacquard S."/>
        </authorList>
    </citation>
    <scope>NUCLEOTIDE SEQUENCE</scope>
    <source>
        <strain evidence="2">MPI-CAGE-AT-0147</strain>
    </source>
</reference>
<dbReference type="EMBL" id="JAGMUV010000027">
    <property type="protein sequence ID" value="KAH7118480.1"/>
    <property type="molecule type" value="Genomic_DNA"/>
</dbReference>
<dbReference type="AlphaFoldDB" id="A0A9P9DFJ5"/>
<accession>A0A9P9DFJ5</accession>
<name>A0A9P9DFJ5_9HYPO</name>
<proteinExistence type="predicted"/>
<feature type="compositionally biased region" description="Basic and acidic residues" evidence="1">
    <location>
        <begin position="205"/>
        <end position="227"/>
    </location>
</feature>
<gene>
    <name evidence="2" type="ORF">EDB81DRAFT_861956</name>
</gene>
<evidence type="ECO:0000313" key="3">
    <source>
        <dbReference type="Proteomes" id="UP000738349"/>
    </source>
</evidence>
<organism evidence="2 3">
    <name type="scientific">Dactylonectria macrodidyma</name>
    <dbReference type="NCBI Taxonomy" id="307937"/>
    <lineage>
        <taxon>Eukaryota</taxon>
        <taxon>Fungi</taxon>
        <taxon>Dikarya</taxon>
        <taxon>Ascomycota</taxon>
        <taxon>Pezizomycotina</taxon>
        <taxon>Sordariomycetes</taxon>
        <taxon>Hypocreomycetidae</taxon>
        <taxon>Hypocreales</taxon>
        <taxon>Nectriaceae</taxon>
        <taxon>Dactylonectria</taxon>
    </lineage>
</organism>